<keyword evidence="2" id="KW-1185">Reference proteome</keyword>
<organism evidence="1 2">
    <name type="scientific">Rhynocoris fuscipes</name>
    <dbReference type="NCBI Taxonomy" id="488301"/>
    <lineage>
        <taxon>Eukaryota</taxon>
        <taxon>Metazoa</taxon>
        <taxon>Ecdysozoa</taxon>
        <taxon>Arthropoda</taxon>
        <taxon>Hexapoda</taxon>
        <taxon>Insecta</taxon>
        <taxon>Pterygota</taxon>
        <taxon>Neoptera</taxon>
        <taxon>Paraneoptera</taxon>
        <taxon>Hemiptera</taxon>
        <taxon>Heteroptera</taxon>
        <taxon>Panheteroptera</taxon>
        <taxon>Cimicomorpha</taxon>
        <taxon>Reduviidae</taxon>
        <taxon>Harpactorinae</taxon>
        <taxon>Harpactorini</taxon>
        <taxon>Rhynocoris</taxon>
    </lineage>
</organism>
<dbReference type="PANTHER" id="PTHR45913:SF19">
    <property type="entry name" value="LOW QUALITY PROTEIN: ZINC FINGER BED DOMAIN-CONTAINING PROTEIN 5-LIKE"/>
    <property type="match status" value="1"/>
</dbReference>
<proteinExistence type="predicted"/>
<comment type="caution">
    <text evidence="1">The sequence shown here is derived from an EMBL/GenBank/DDBJ whole genome shotgun (WGS) entry which is preliminary data.</text>
</comment>
<gene>
    <name evidence="1" type="ORF">O3M35_010838</name>
</gene>
<evidence type="ECO:0000313" key="1">
    <source>
        <dbReference type="EMBL" id="KAK9504522.1"/>
    </source>
</evidence>
<protein>
    <submittedName>
        <fullName evidence="1">Uncharacterized protein</fullName>
    </submittedName>
</protein>
<accession>A0AAW1D6K2</accession>
<dbReference type="EMBL" id="JAPXFL010000007">
    <property type="protein sequence ID" value="KAK9504522.1"/>
    <property type="molecule type" value="Genomic_DNA"/>
</dbReference>
<evidence type="ECO:0000313" key="2">
    <source>
        <dbReference type="Proteomes" id="UP001461498"/>
    </source>
</evidence>
<dbReference type="AlphaFoldDB" id="A0AAW1D6K2"/>
<sequence length="191" mass="22301">MWRRLAVKSEKNTMNVFEEVYRGMFADVRQPLSELYRTLAEYLEKAELIPTDLPLAVPSNDDLDMPKYEWIRNPFVIEKYDDFGVTTAEHEMIIGLSSDSTLKQMFRDENNIVTFWLRVKNDFPTLTNKALEILLPFVTSYLSETGYSTVAVLKIKYRSRLVIEKELRTSITSMISRFEKICAEKQAQPSH</sequence>
<dbReference type="Proteomes" id="UP001461498">
    <property type="component" value="Unassembled WGS sequence"/>
</dbReference>
<dbReference type="PANTHER" id="PTHR45913">
    <property type="entry name" value="EPM2A-INTERACTING PROTEIN 1"/>
    <property type="match status" value="1"/>
</dbReference>
<reference evidence="1 2" key="1">
    <citation type="submission" date="2022-12" db="EMBL/GenBank/DDBJ databases">
        <title>Chromosome-level genome assembly of true bugs.</title>
        <authorList>
            <person name="Ma L."/>
            <person name="Li H."/>
        </authorList>
    </citation>
    <scope>NUCLEOTIDE SEQUENCE [LARGE SCALE GENOMIC DNA]</scope>
    <source>
        <strain evidence="1">Lab_2022b</strain>
    </source>
</reference>
<name>A0AAW1D6K2_9HEMI</name>